<dbReference type="EMBL" id="JBBNAG010000006">
    <property type="protein sequence ID" value="KAK9126529.1"/>
    <property type="molecule type" value="Genomic_DNA"/>
</dbReference>
<evidence type="ECO:0000313" key="1">
    <source>
        <dbReference type="EMBL" id="KAK9126529.1"/>
    </source>
</evidence>
<name>A0AAP0J333_9MAGN</name>
<keyword evidence="2" id="KW-1185">Reference proteome</keyword>
<gene>
    <name evidence="1" type="ORF">Scep_015375</name>
</gene>
<organism evidence="1 2">
    <name type="scientific">Stephania cephalantha</name>
    <dbReference type="NCBI Taxonomy" id="152367"/>
    <lineage>
        <taxon>Eukaryota</taxon>
        <taxon>Viridiplantae</taxon>
        <taxon>Streptophyta</taxon>
        <taxon>Embryophyta</taxon>
        <taxon>Tracheophyta</taxon>
        <taxon>Spermatophyta</taxon>
        <taxon>Magnoliopsida</taxon>
        <taxon>Ranunculales</taxon>
        <taxon>Menispermaceae</taxon>
        <taxon>Menispermoideae</taxon>
        <taxon>Cissampelideae</taxon>
        <taxon>Stephania</taxon>
    </lineage>
</organism>
<accession>A0AAP0J333</accession>
<reference evidence="1 2" key="1">
    <citation type="submission" date="2024-01" db="EMBL/GenBank/DDBJ databases">
        <title>Genome assemblies of Stephania.</title>
        <authorList>
            <person name="Yang L."/>
        </authorList>
    </citation>
    <scope>NUCLEOTIDE SEQUENCE [LARGE SCALE GENOMIC DNA]</scope>
    <source>
        <strain evidence="1">JXDWG</strain>
        <tissue evidence="1">Leaf</tissue>
    </source>
</reference>
<proteinExistence type="predicted"/>
<sequence length="102" mass="11726">MEIIFMHCCSLLIASNDFLRASREATDGKDSYATLALGNWNYYDALRSEKRGPKLEATHLEKANELYTKVQSIARIRGALSRATHTFFQNHDFIEVLCREIE</sequence>
<protein>
    <submittedName>
        <fullName evidence="1">Uncharacterized protein</fullName>
    </submittedName>
</protein>
<dbReference type="AlphaFoldDB" id="A0AAP0J333"/>
<comment type="caution">
    <text evidence="1">The sequence shown here is derived from an EMBL/GenBank/DDBJ whole genome shotgun (WGS) entry which is preliminary data.</text>
</comment>
<evidence type="ECO:0000313" key="2">
    <source>
        <dbReference type="Proteomes" id="UP001419268"/>
    </source>
</evidence>
<dbReference type="Proteomes" id="UP001419268">
    <property type="component" value="Unassembled WGS sequence"/>
</dbReference>